<evidence type="ECO:0000313" key="1">
    <source>
        <dbReference type="EMBL" id="OWR46852.1"/>
    </source>
</evidence>
<dbReference type="GO" id="GO:0016740">
    <property type="term" value="F:transferase activity"/>
    <property type="evidence" value="ECO:0007669"/>
    <property type="project" value="UniProtKB-KW"/>
</dbReference>
<accession>A0A212EZE1</accession>
<protein>
    <submittedName>
        <fullName evidence="1">UDP-glucosyltransferase</fullName>
    </submittedName>
</protein>
<proteinExistence type="predicted"/>
<organism evidence="1 2">
    <name type="scientific">Danaus plexippus plexippus</name>
    <dbReference type="NCBI Taxonomy" id="278856"/>
    <lineage>
        <taxon>Eukaryota</taxon>
        <taxon>Metazoa</taxon>
        <taxon>Ecdysozoa</taxon>
        <taxon>Arthropoda</taxon>
        <taxon>Hexapoda</taxon>
        <taxon>Insecta</taxon>
        <taxon>Pterygota</taxon>
        <taxon>Neoptera</taxon>
        <taxon>Endopterygota</taxon>
        <taxon>Lepidoptera</taxon>
        <taxon>Glossata</taxon>
        <taxon>Ditrysia</taxon>
        <taxon>Papilionoidea</taxon>
        <taxon>Nymphalidae</taxon>
        <taxon>Danainae</taxon>
        <taxon>Danaini</taxon>
        <taxon>Danaina</taxon>
        <taxon>Danaus</taxon>
        <taxon>Danaus</taxon>
    </lineage>
</organism>
<keyword evidence="2" id="KW-1185">Reference proteome</keyword>
<comment type="caution">
    <text evidence="1">The sequence shown here is derived from an EMBL/GenBank/DDBJ whole genome shotgun (WGS) entry which is preliminary data.</text>
</comment>
<gene>
    <name evidence="1" type="ORF">KGM_205169</name>
</gene>
<reference evidence="1 2" key="1">
    <citation type="journal article" date="2011" name="Cell">
        <title>The monarch butterfly genome yields insights into long-distance migration.</title>
        <authorList>
            <person name="Zhan S."/>
            <person name="Merlin C."/>
            <person name="Boore J.L."/>
            <person name="Reppert S.M."/>
        </authorList>
    </citation>
    <scope>NUCLEOTIDE SEQUENCE [LARGE SCALE GENOMIC DNA]</scope>
    <source>
        <strain evidence="1">F-2</strain>
    </source>
</reference>
<dbReference type="AlphaFoldDB" id="A0A212EZE1"/>
<evidence type="ECO:0000313" key="2">
    <source>
        <dbReference type="Proteomes" id="UP000007151"/>
    </source>
</evidence>
<sequence length="116" mass="13166">MPPLHYSRSSSEKYSRYFGNSPKCVTTHSFNFAMSSFAIRRRHSCNFGPLTRYQKPTTNGSHPRRSNFGEVSRSASLHYPIRLSSYNSATSVEEAIDTYTGGREDIVTSSVHYMNN</sequence>
<name>A0A212EZE1_DANPL</name>
<dbReference type="Proteomes" id="UP000007151">
    <property type="component" value="Unassembled WGS sequence"/>
</dbReference>
<dbReference type="EMBL" id="AGBW02011306">
    <property type="protein sequence ID" value="OWR46852.1"/>
    <property type="molecule type" value="Genomic_DNA"/>
</dbReference>
<dbReference type="InParanoid" id="A0A212EZE1"/>
<dbReference type="KEGG" id="dpl:KGM_205169"/>